<evidence type="ECO:0000259" key="1">
    <source>
        <dbReference type="Pfam" id="PF06094"/>
    </source>
</evidence>
<organism evidence="2 3">
    <name type="scientific">Polynucleobacter wuianus</name>
    <dbReference type="NCBI Taxonomy" id="1743168"/>
    <lineage>
        <taxon>Bacteria</taxon>
        <taxon>Pseudomonadati</taxon>
        <taxon>Pseudomonadota</taxon>
        <taxon>Betaproteobacteria</taxon>
        <taxon>Burkholderiales</taxon>
        <taxon>Burkholderiaceae</taxon>
        <taxon>Polynucleobacter</taxon>
    </lineage>
</organism>
<proteinExistence type="predicted"/>
<dbReference type="Proteomes" id="UP000078463">
    <property type="component" value="Chromosome"/>
</dbReference>
<dbReference type="Gene3D" id="3.10.490.10">
    <property type="entry name" value="Gamma-glutamyl cyclotransferase-like"/>
    <property type="match status" value="1"/>
</dbReference>
<evidence type="ECO:0000313" key="3">
    <source>
        <dbReference type="Proteomes" id="UP000078463"/>
    </source>
</evidence>
<sequence>MTSPYLFVYGTLKSDACNPNANNLHQNAQLLGSAKWQGALYLVRNYPGAVRSTNGSEHVLGEIWKLNDPETLLISLDEYEECAPRSPKPHEYIRSLEPVHFEVEIVKAWVYIYNLDIDNLKKIESGNFINENQILIRRKNEDIRR</sequence>
<dbReference type="CDD" id="cd06661">
    <property type="entry name" value="GGCT_like"/>
    <property type="match status" value="1"/>
</dbReference>
<evidence type="ECO:0000313" key="2">
    <source>
        <dbReference type="EMBL" id="ANI99940.1"/>
    </source>
</evidence>
<dbReference type="SUPFAM" id="SSF110857">
    <property type="entry name" value="Gamma-glutamyl cyclotransferase-like"/>
    <property type="match status" value="1"/>
</dbReference>
<dbReference type="InterPro" id="IPR036568">
    <property type="entry name" value="GGCT-like_sf"/>
</dbReference>
<keyword evidence="3" id="KW-1185">Reference proteome</keyword>
<dbReference type="AlphaFoldDB" id="A0A191UGA0"/>
<dbReference type="KEGG" id="pwu:A8O14_07575"/>
<protein>
    <recommendedName>
        <fullName evidence="1">Gamma-glutamylcyclotransferase AIG2-like domain-containing protein</fullName>
    </recommendedName>
</protein>
<dbReference type="OrthoDB" id="482277at2"/>
<dbReference type="InterPro" id="IPR009288">
    <property type="entry name" value="AIG2-like_dom"/>
</dbReference>
<gene>
    <name evidence="2" type="ORF">A8O14_07575</name>
</gene>
<feature type="domain" description="Gamma-glutamylcyclotransferase AIG2-like" evidence="1">
    <location>
        <begin position="6"/>
        <end position="128"/>
    </location>
</feature>
<dbReference type="RefSeq" id="WP_068948948.1">
    <property type="nucleotide sequence ID" value="NZ_CP015922.1"/>
</dbReference>
<name>A0A191UGA0_9BURK</name>
<reference evidence="3" key="1">
    <citation type="submission" date="2016-05" db="EMBL/GenBank/DDBJ databases">
        <title>Polynucleobacter sp. QLW-P1FAT50C-4 genome.</title>
        <authorList>
            <person name="Hahn M.W."/>
        </authorList>
    </citation>
    <scope>NUCLEOTIDE SEQUENCE [LARGE SCALE GENOMIC DNA]</scope>
    <source>
        <strain evidence="3">QLW-P1FAT50C-4</strain>
    </source>
</reference>
<dbReference type="Pfam" id="PF06094">
    <property type="entry name" value="GGACT"/>
    <property type="match status" value="1"/>
</dbReference>
<accession>A0A191UGA0</accession>
<dbReference type="EMBL" id="CP015922">
    <property type="protein sequence ID" value="ANI99940.1"/>
    <property type="molecule type" value="Genomic_DNA"/>
</dbReference>
<dbReference type="STRING" id="1743168.A8O14_07575"/>
<dbReference type="InterPro" id="IPR013024">
    <property type="entry name" value="GGCT-like"/>
</dbReference>